<dbReference type="OrthoDB" id="2328241at2"/>
<proteinExistence type="predicted"/>
<evidence type="ECO:0000313" key="7">
    <source>
        <dbReference type="Proteomes" id="UP000448867"/>
    </source>
</evidence>
<evidence type="ECO:0000256" key="3">
    <source>
        <dbReference type="ARBA" id="ARBA00022989"/>
    </source>
</evidence>
<feature type="transmembrane region" description="Helical" evidence="5">
    <location>
        <begin position="74"/>
        <end position="98"/>
    </location>
</feature>
<dbReference type="RefSeq" id="WP_154307515.1">
    <property type="nucleotide sequence ID" value="NZ_WKKI01000014.1"/>
</dbReference>
<name>A0A7X2IZ71_9BACI</name>
<dbReference type="AlphaFoldDB" id="A0A7X2IZ71"/>
<evidence type="ECO:0000256" key="5">
    <source>
        <dbReference type="SAM" id="Phobius"/>
    </source>
</evidence>
<sequence>MQSKSLLSCLCYFSVFFAPLIFPVIVYFVADDAETKMHARKSLLSHLLALITVAIASISFIFVLGAAVSIGTELFLLTVAGFFLFGLVNLMIIVWNIVQGVKLLKTV</sequence>
<evidence type="ECO:0000256" key="4">
    <source>
        <dbReference type="ARBA" id="ARBA00023136"/>
    </source>
</evidence>
<feature type="transmembrane region" description="Helical" evidence="5">
    <location>
        <begin position="42"/>
        <end position="68"/>
    </location>
</feature>
<dbReference type="EMBL" id="WKKI01000014">
    <property type="protein sequence ID" value="MRX72356.1"/>
    <property type="molecule type" value="Genomic_DNA"/>
</dbReference>
<keyword evidence="7" id="KW-1185">Reference proteome</keyword>
<keyword evidence="3 5" id="KW-1133">Transmembrane helix</keyword>
<protein>
    <recommendedName>
        <fullName evidence="8">DUF4870 domain-containing protein</fullName>
    </recommendedName>
</protein>
<dbReference type="Pfam" id="PF09685">
    <property type="entry name" value="MamF_MmsF"/>
    <property type="match status" value="1"/>
</dbReference>
<accession>A0A7X2IZ71</accession>
<dbReference type="Proteomes" id="UP000448867">
    <property type="component" value="Unassembled WGS sequence"/>
</dbReference>
<evidence type="ECO:0000256" key="1">
    <source>
        <dbReference type="ARBA" id="ARBA00004141"/>
    </source>
</evidence>
<reference evidence="6 7" key="1">
    <citation type="submission" date="2019-11" db="EMBL/GenBank/DDBJ databases">
        <title>Bacillus lacus genome.</title>
        <authorList>
            <person name="Allen C.J."/>
            <person name="Newman J.D."/>
        </authorList>
    </citation>
    <scope>NUCLEOTIDE SEQUENCE [LARGE SCALE GENOMIC DNA]</scope>
    <source>
        <strain evidence="6 7">KCTC 33946</strain>
    </source>
</reference>
<gene>
    <name evidence="6" type="ORF">GJU40_09355</name>
</gene>
<keyword evidence="2 5" id="KW-0812">Transmembrane</keyword>
<evidence type="ECO:0008006" key="8">
    <source>
        <dbReference type="Google" id="ProtNLM"/>
    </source>
</evidence>
<feature type="transmembrane region" description="Helical" evidence="5">
    <location>
        <begin position="12"/>
        <end position="30"/>
    </location>
</feature>
<keyword evidence="4 5" id="KW-0472">Membrane</keyword>
<organism evidence="6 7">
    <name type="scientific">Metabacillus lacus</name>
    <dbReference type="NCBI Taxonomy" id="1983721"/>
    <lineage>
        <taxon>Bacteria</taxon>
        <taxon>Bacillati</taxon>
        <taxon>Bacillota</taxon>
        <taxon>Bacilli</taxon>
        <taxon>Bacillales</taxon>
        <taxon>Bacillaceae</taxon>
        <taxon>Metabacillus</taxon>
    </lineage>
</organism>
<evidence type="ECO:0000256" key="2">
    <source>
        <dbReference type="ARBA" id="ARBA00022692"/>
    </source>
</evidence>
<comment type="caution">
    <text evidence="6">The sequence shown here is derived from an EMBL/GenBank/DDBJ whole genome shotgun (WGS) entry which is preliminary data.</text>
</comment>
<evidence type="ECO:0000313" key="6">
    <source>
        <dbReference type="EMBL" id="MRX72356.1"/>
    </source>
</evidence>
<comment type="subcellular location">
    <subcellularLocation>
        <location evidence="1">Membrane</location>
        <topology evidence="1">Multi-pass membrane protein</topology>
    </subcellularLocation>
</comment>
<dbReference type="InterPro" id="IPR019109">
    <property type="entry name" value="MamF_MmsF"/>
</dbReference>